<feature type="domain" description="Nitrogenase/oxidoreductase component 1" evidence="1">
    <location>
        <begin position="42"/>
        <end position="388"/>
    </location>
</feature>
<evidence type="ECO:0000313" key="3">
    <source>
        <dbReference type="Proteomes" id="UP001144110"/>
    </source>
</evidence>
<reference evidence="2" key="1">
    <citation type="submission" date="2022-11" db="EMBL/GenBank/DDBJ databases">
        <title>Candidatus Alkanophaga archaea from heated hydrothermal vent sediment oxidize petroleum alkanes.</title>
        <authorList>
            <person name="Zehnle H."/>
            <person name="Laso-Perez R."/>
            <person name="Lipp J."/>
            <person name="Teske A."/>
            <person name="Wegener G."/>
        </authorList>
    </citation>
    <scope>NUCLEOTIDE SEQUENCE</scope>
    <source>
        <strain evidence="2">MCA70</strain>
    </source>
</reference>
<dbReference type="SUPFAM" id="SSF53807">
    <property type="entry name" value="Helical backbone' metal receptor"/>
    <property type="match status" value="1"/>
</dbReference>
<dbReference type="Proteomes" id="UP001144110">
    <property type="component" value="Unassembled WGS sequence"/>
</dbReference>
<name>A0AAE3P0K3_9BACT</name>
<evidence type="ECO:0000313" key="2">
    <source>
        <dbReference type="EMBL" id="MDF2952907.1"/>
    </source>
</evidence>
<dbReference type="PANTHER" id="PTHR42846">
    <property type="entry name" value="NI-SIROHYDROCHLORIN A,C-DIAMIDE REDUCTIVE CYCLASE COMPLEX, COMPONENT CFBD"/>
    <property type="match status" value="1"/>
</dbReference>
<dbReference type="Gene3D" id="3.40.50.1980">
    <property type="entry name" value="Nitrogenase molybdenum iron protein domain"/>
    <property type="match status" value="2"/>
</dbReference>
<dbReference type="InterPro" id="IPR052673">
    <property type="entry name" value="Ni-siroh_cyclase_CfbD"/>
</dbReference>
<proteinExistence type="predicted"/>
<evidence type="ECO:0000259" key="1">
    <source>
        <dbReference type="Pfam" id="PF00148"/>
    </source>
</evidence>
<comment type="caution">
    <text evidence="2">The sequence shown here is derived from an EMBL/GenBank/DDBJ whole genome shotgun (WGS) entry which is preliminary data.</text>
</comment>
<dbReference type="InterPro" id="IPR000510">
    <property type="entry name" value="Nase/OxRdtase_comp1"/>
</dbReference>
<organism evidence="2 3">
    <name type="scientific">Candidatus Thermodesulfobacterium syntrophicum</name>
    <dbReference type="NCBI Taxonomy" id="3060442"/>
    <lineage>
        <taxon>Bacteria</taxon>
        <taxon>Pseudomonadati</taxon>
        <taxon>Thermodesulfobacteriota</taxon>
        <taxon>Thermodesulfobacteria</taxon>
        <taxon>Thermodesulfobacteriales</taxon>
        <taxon>Thermodesulfobacteriaceae</taxon>
        <taxon>Thermodesulfobacterium</taxon>
    </lineage>
</organism>
<dbReference type="EMBL" id="JAPHEG010000001">
    <property type="protein sequence ID" value="MDF2952907.1"/>
    <property type="molecule type" value="Genomic_DNA"/>
</dbReference>
<gene>
    <name evidence="2" type="ORF">OD816_000152</name>
</gene>
<dbReference type="GO" id="GO:0016491">
    <property type="term" value="F:oxidoreductase activity"/>
    <property type="evidence" value="ECO:0007669"/>
    <property type="project" value="InterPro"/>
</dbReference>
<accession>A0AAE3P0K3</accession>
<dbReference type="AlphaFoldDB" id="A0AAE3P0K3"/>
<dbReference type="Pfam" id="PF00148">
    <property type="entry name" value="Oxidored_nitro"/>
    <property type="match status" value="1"/>
</dbReference>
<dbReference type="PANTHER" id="PTHR42846:SF1">
    <property type="entry name" value="NI-SIROHYDROCHLORIN A,C-DIAMIDE REDUCTIVE CYCLASE COMPLEX, COMPONENT CFBD"/>
    <property type="match status" value="1"/>
</dbReference>
<sequence>MLIEKTRVSVGELAESKNFPFAPLEGVGPNLWGWGVVETCLLLPGSVCLMAGPLACLRHSAFMAQARGFYKRFYMLPIEEVELVMGTQVGKVKKAIEYIISKEMPEIFLLAGTCCEYVLGTEYKELIREIKEKYEIEVIYLIMAPLNLPNRPSPFDIAYTALYEILKNAKNTRNKKAINILGTYLPLSEDSELYNVLKPAGFEKIYQIQSCRGLEELKNMANSSLNLVIHFRANLLAKKLEKIGIPYIFCPICYDLEEIIKQYQKLEEVLGKKLNYKEFQENPSFESLKLIKGKKVAVGCSVVGSPYELAKALTKFGAKVIAIFDRHPPKPFEKDYINWLSENSPETFVYNVSHPYLNECIEAFDEIEITFGVDAGVYCRRAINIPLHSYQAQPFGFSATKWLFEEIEKNLSNPISNYDWIYKYNLLI</sequence>
<protein>
    <submittedName>
        <fullName evidence="2">Nitrogenase Mo-Fe protein NifD/coenzyme F430 biosynthesis subunit CfbD</fullName>
    </submittedName>
</protein>